<evidence type="ECO:0000256" key="3">
    <source>
        <dbReference type="ARBA" id="ARBA00022927"/>
    </source>
</evidence>
<feature type="non-terminal residue" evidence="4">
    <location>
        <position position="200"/>
    </location>
</feature>
<dbReference type="SUPFAM" id="SSF48371">
    <property type="entry name" value="ARM repeat"/>
    <property type="match status" value="1"/>
</dbReference>
<dbReference type="PANTHER" id="PTHR23316">
    <property type="entry name" value="IMPORTIN ALPHA"/>
    <property type="match status" value="1"/>
</dbReference>
<accession>A0AAN5I898</accession>
<protein>
    <submittedName>
        <fullName evidence="4">Uncharacterized protein</fullName>
    </submittedName>
</protein>
<dbReference type="AlphaFoldDB" id="A0AAN5I898"/>
<dbReference type="GO" id="GO:0015031">
    <property type="term" value="P:protein transport"/>
    <property type="evidence" value="ECO:0007669"/>
    <property type="project" value="UniProtKB-KW"/>
</dbReference>
<dbReference type="EMBL" id="BTRK01000005">
    <property type="protein sequence ID" value="GMR56263.1"/>
    <property type="molecule type" value="Genomic_DNA"/>
</dbReference>
<reference evidence="5" key="1">
    <citation type="submission" date="2022-10" db="EMBL/GenBank/DDBJ databases">
        <title>Genome assembly of Pristionchus species.</title>
        <authorList>
            <person name="Yoshida K."/>
            <person name="Sommer R.J."/>
        </authorList>
    </citation>
    <scope>NUCLEOTIDE SEQUENCE [LARGE SCALE GENOMIC DNA]</scope>
    <source>
        <strain evidence="5">RS5460</strain>
    </source>
</reference>
<keyword evidence="2" id="KW-0813">Transport</keyword>
<organism evidence="4 5">
    <name type="scientific">Pristionchus mayeri</name>
    <dbReference type="NCBI Taxonomy" id="1317129"/>
    <lineage>
        <taxon>Eukaryota</taxon>
        <taxon>Metazoa</taxon>
        <taxon>Ecdysozoa</taxon>
        <taxon>Nematoda</taxon>
        <taxon>Chromadorea</taxon>
        <taxon>Rhabditida</taxon>
        <taxon>Rhabditina</taxon>
        <taxon>Diplogasteromorpha</taxon>
        <taxon>Diplogasteroidea</taxon>
        <taxon>Neodiplogasteridae</taxon>
        <taxon>Pristionchus</taxon>
    </lineage>
</organism>
<evidence type="ECO:0000256" key="1">
    <source>
        <dbReference type="ARBA" id="ARBA00010394"/>
    </source>
</evidence>
<keyword evidence="3" id="KW-0653">Protein transport</keyword>
<sequence length="200" mass="21939">LAKRAIFVFCCIAGENDELRQSVIDLRTLRVLPSVMKKKAGNRVIIQYCCWLIENVMKGTEHHRQAVINNGLLASILSILRTGDREAKMQSSGPITILAMAGTPAQIQSLLAEKPMSALVSAFDGTHFACCVNALEVIDKLLSSIGGRQLTALLGEMERTGVLDKLKEKLNNVHEHGQVRGLAHKILSDHFANNDEEVGR</sequence>
<dbReference type="InterPro" id="IPR011989">
    <property type="entry name" value="ARM-like"/>
</dbReference>
<feature type="non-terminal residue" evidence="4">
    <location>
        <position position="1"/>
    </location>
</feature>
<name>A0AAN5I898_9BILA</name>
<evidence type="ECO:0000256" key="2">
    <source>
        <dbReference type="ARBA" id="ARBA00022448"/>
    </source>
</evidence>
<proteinExistence type="inferred from homology"/>
<gene>
    <name evidence="4" type="ORF">PMAYCL1PPCAC_26458</name>
</gene>
<dbReference type="Gene3D" id="1.25.10.10">
    <property type="entry name" value="Leucine-rich Repeat Variant"/>
    <property type="match status" value="1"/>
</dbReference>
<dbReference type="Proteomes" id="UP001328107">
    <property type="component" value="Unassembled WGS sequence"/>
</dbReference>
<keyword evidence="5" id="KW-1185">Reference proteome</keyword>
<dbReference type="InterPro" id="IPR016024">
    <property type="entry name" value="ARM-type_fold"/>
</dbReference>
<comment type="caution">
    <text evidence="4">The sequence shown here is derived from an EMBL/GenBank/DDBJ whole genome shotgun (WGS) entry which is preliminary data.</text>
</comment>
<evidence type="ECO:0000313" key="5">
    <source>
        <dbReference type="Proteomes" id="UP001328107"/>
    </source>
</evidence>
<comment type="similarity">
    <text evidence="1">Belongs to the importin alpha family.</text>
</comment>
<evidence type="ECO:0000313" key="4">
    <source>
        <dbReference type="EMBL" id="GMR56263.1"/>
    </source>
</evidence>